<keyword evidence="2" id="KW-0808">Transferase</keyword>
<evidence type="ECO:0000313" key="6">
    <source>
        <dbReference type="Proteomes" id="UP000608594"/>
    </source>
</evidence>
<sequence>MNAGGYLRGQVFIGRFSSIGRRITIGAGHHHMTGLSTSPALSRGTPGSGYTREEAEMLGVAQHTQKSLPVEIGCDVWIGDGAVIMPGVKIGHGAVIGANAVVTRDVPAYAIVAGVPAKILRYRFPEQIREALLRSEWWEYSIVQLQTLPMRNVLSCLEALQDWPAADEDHYQTFATGPGTPG</sequence>
<evidence type="ECO:0000256" key="4">
    <source>
        <dbReference type="ARBA" id="ARBA00023315"/>
    </source>
</evidence>
<evidence type="ECO:0000313" key="5">
    <source>
        <dbReference type="EMBL" id="MBC9248515.1"/>
    </source>
</evidence>
<evidence type="ECO:0000256" key="2">
    <source>
        <dbReference type="ARBA" id="ARBA00022679"/>
    </source>
</evidence>
<dbReference type="InterPro" id="IPR011004">
    <property type="entry name" value="Trimer_LpxA-like_sf"/>
</dbReference>
<evidence type="ECO:0000256" key="1">
    <source>
        <dbReference type="ARBA" id="ARBA00007274"/>
    </source>
</evidence>
<organism evidence="5 6">
    <name type="scientific">Paracoccus amoyensis</name>
    <dbReference type="NCBI Taxonomy" id="2760093"/>
    <lineage>
        <taxon>Bacteria</taxon>
        <taxon>Pseudomonadati</taxon>
        <taxon>Pseudomonadota</taxon>
        <taxon>Alphaproteobacteria</taxon>
        <taxon>Rhodobacterales</taxon>
        <taxon>Paracoccaceae</taxon>
        <taxon>Paracoccus</taxon>
    </lineage>
</organism>
<dbReference type="InterPro" id="IPR018357">
    <property type="entry name" value="Hexapep_transf_CS"/>
</dbReference>
<evidence type="ECO:0000256" key="3">
    <source>
        <dbReference type="ARBA" id="ARBA00022737"/>
    </source>
</evidence>
<keyword evidence="4" id="KW-0012">Acyltransferase</keyword>
<accession>A0A926JDS6</accession>
<dbReference type="Gene3D" id="2.160.10.10">
    <property type="entry name" value="Hexapeptide repeat proteins"/>
    <property type="match status" value="1"/>
</dbReference>
<dbReference type="Proteomes" id="UP000608594">
    <property type="component" value="Unassembled WGS sequence"/>
</dbReference>
<comment type="similarity">
    <text evidence="1">Belongs to the transferase hexapeptide repeat family.</text>
</comment>
<dbReference type="InterPro" id="IPR001451">
    <property type="entry name" value="Hexapep"/>
</dbReference>
<comment type="caution">
    <text evidence="5">The sequence shown here is derived from an EMBL/GenBank/DDBJ whole genome shotgun (WGS) entry which is preliminary data.</text>
</comment>
<dbReference type="EMBL" id="JACOQL010000008">
    <property type="protein sequence ID" value="MBC9248515.1"/>
    <property type="molecule type" value="Genomic_DNA"/>
</dbReference>
<dbReference type="AlphaFoldDB" id="A0A926JDS6"/>
<dbReference type="PROSITE" id="PS00101">
    <property type="entry name" value="HEXAPEP_TRANSFERASES"/>
    <property type="match status" value="1"/>
</dbReference>
<dbReference type="PANTHER" id="PTHR43300">
    <property type="entry name" value="ACETYLTRANSFERASE"/>
    <property type="match status" value="1"/>
</dbReference>
<reference evidence="5" key="1">
    <citation type="submission" date="2020-08" db="EMBL/GenBank/DDBJ databases">
        <title>Paracoccus amoyensis sp. nov., isolated from the surface seawater at coast of Xiamen, Fujian.</title>
        <authorList>
            <person name="Lyu L."/>
        </authorList>
    </citation>
    <scope>NUCLEOTIDE SEQUENCE</scope>
    <source>
        <strain evidence="5">11-3</strain>
    </source>
</reference>
<dbReference type="SUPFAM" id="SSF51161">
    <property type="entry name" value="Trimeric LpxA-like enzymes"/>
    <property type="match status" value="1"/>
</dbReference>
<proteinExistence type="inferred from homology"/>
<dbReference type="InterPro" id="IPR050179">
    <property type="entry name" value="Trans_hexapeptide_repeat"/>
</dbReference>
<gene>
    <name evidence="5" type="ORF">H4P12_17780</name>
</gene>
<dbReference type="Pfam" id="PF00132">
    <property type="entry name" value="Hexapep"/>
    <property type="match status" value="1"/>
</dbReference>
<keyword evidence="6" id="KW-1185">Reference proteome</keyword>
<name>A0A926JDS6_9RHOB</name>
<dbReference type="PANTHER" id="PTHR43300:SF11">
    <property type="entry name" value="ACETYLTRANSFERASE RV3034C-RELATED"/>
    <property type="match status" value="1"/>
</dbReference>
<dbReference type="GO" id="GO:0016746">
    <property type="term" value="F:acyltransferase activity"/>
    <property type="evidence" value="ECO:0007669"/>
    <property type="project" value="UniProtKB-KW"/>
</dbReference>
<keyword evidence="3" id="KW-0677">Repeat</keyword>
<dbReference type="CDD" id="cd03349">
    <property type="entry name" value="LbH_XAT"/>
    <property type="match status" value="1"/>
</dbReference>
<protein>
    <submittedName>
        <fullName evidence="5">CatB-related O-acetyltransferase</fullName>
    </submittedName>
</protein>